<evidence type="ECO:0000313" key="2">
    <source>
        <dbReference type="Proteomes" id="UP000827872"/>
    </source>
</evidence>
<reference evidence="1" key="1">
    <citation type="submission" date="2021-08" db="EMBL/GenBank/DDBJ databases">
        <title>The first chromosome-level gecko genome reveals the dynamic sex chromosomes of Neotropical dwarf geckos (Sphaerodactylidae: Sphaerodactylus).</title>
        <authorList>
            <person name="Pinto B.J."/>
            <person name="Keating S.E."/>
            <person name="Gamble T."/>
        </authorList>
    </citation>
    <scope>NUCLEOTIDE SEQUENCE</scope>
    <source>
        <strain evidence="1">TG3544</strain>
    </source>
</reference>
<proteinExistence type="predicted"/>
<evidence type="ECO:0000313" key="1">
    <source>
        <dbReference type="EMBL" id="KAH8013422.1"/>
    </source>
</evidence>
<gene>
    <name evidence="1" type="ORF">K3G42_018860</name>
</gene>
<sequence length="155" mass="16326">MTHSLLTLDTSTVADLISSVLETQVVLGDLYPVPPAIWPEPVPPASLDLPALLLFTLEGAVVTSSDQQQQQAGTLVKLYQAEPLMANEECKTRLSKMGNGTLVEHQAAGSPVVMQVGCKRGLLAGPQHKGSGKARAGEKGQEALGSWAGGQMVRR</sequence>
<comment type="caution">
    <text evidence="1">The sequence shown here is derived from an EMBL/GenBank/DDBJ whole genome shotgun (WGS) entry which is preliminary data.</text>
</comment>
<protein>
    <submittedName>
        <fullName evidence="1">Uncharacterized protein</fullName>
    </submittedName>
</protein>
<accession>A0ACB8G2M8</accession>
<organism evidence="1 2">
    <name type="scientific">Sphaerodactylus townsendi</name>
    <dbReference type="NCBI Taxonomy" id="933632"/>
    <lineage>
        <taxon>Eukaryota</taxon>
        <taxon>Metazoa</taxon>
        <taxon>Chordata</taxon>
        <taxon>Craniata</taxon>
        <taxon>Vertebrata</taxon>
        <taxon>Euteleostomi</taxon>
        <taxon>Lepidosauria</taxon>
        <taxon>Squamata</taxon>
        <taxon>Bifurcata</taxon>
        <taxon>Gekkota</taxon>
        <taxon>Sphaerodactylidae</taxon>
        <taxon>Sphaerodactylus</taxon>
    </lineage>
</organism>
<dbReference type="EMBL" id="CM037615">
    <property type="protein sequence ID" value="KAH8013422.1"/>
    <property type="molecule type" value="Genomic_DNA"/>
</dbReference>
<keyword evidence="2" id="KW-1185">Reference proteome</keyword>
<name>A0ACB8G2M8_9SAUR</name>
<dbReference type="Proteomes" id="UP000827872">
    <property type="component" value="Linkage Group LG02"/>
</dbReference>